<dbReference type="SMART" id="SM00341">
    <property type="entry name" value="HRDC"/>
    <property type="match status" value="1"/>
</dbReference>
<evidence type="ECO:0000256" key="3">
    <source>
        <dbReference type="ARBA" id="ARBA00022722"/>
    </source>
</evidence>
<name>A0ABV2IY74_9HYPH</name>
<dbReference type="InterPro" id="IPR002562">
    <property type="entry name" value="3'-5'_exonuclease_dom"/>
</dbReference>
<evidence type="ECO:0000313" key="8">
    <source>
        <dbReference type="EMBL" id="MET3613046.1"/>
    </source>
</evidence>
<dbReference type="SUPFAM" id="SSF47819">
    <property type="entry name" value="HRDC-like"/>
    <property type="match status" value="2"/>
</dbReference>
<keyword evidence="1 6" id="KW-0963">Cytoplasm</keyword>
<keyword evidence="9" id="KW-1185">Reference proteome</keyword>
<comment type="caution">
    <text evidence="8">The sequence shown here is derived from an EMBL/GenBank/DDBJ whole genome shotgun (WGS) entry which is preliminary data.</text>
</comment>
<dbReference type="InterPro" id="IPR051086">
    <property type="entry name" value="RNase_D-like"/>
</dbReference>
<protein>
    <recommendedName>
        <fullName evidence="6">Ribonuclease D</fullName>
        <shortName evidence="6">RNase D</shortName>
        <ecNumber evidence="6">3.1.13.5</ecNumber>
    </recommendedName>
</protein>
<keyword evidence="3 6" id="KW-0540">Nuclease</keyword>
<dbReference type="InterPro" id="IPR006292">
    <property type="entry name" value="RNase_D"/>
</dbReference>
<feature type="domain" description="HRDC" evidence="7">
    <location>
        <begin position="206"/>
        <end position="287"/>
    </location>
</feature>
<evidence type="ECO:0000256" key="2">
    <source>
        <dbReference type="ARBA" id="ARBA00022694"/>
    </source>
</evidence>
<dbReference type="InterPro" id="IPR036397">
    <property type="entry name" value="RNaseH_sf"/>
</dbReference>
<sequence length="396" mass="44351">MIETTAELKAACDIFAKSDFVTVDTEFLRESTFWPQLCLIQIASPDHEALIDPLAKGLDLQPFFDLMSDTSVVKVFHAARQDLEIIHHLGGIIPHPLFDTQVAAMVCGFGDSVSYDQLVQKITGKQIDKSSRFTDWSHRPLSQKQLDYALADVTHLRDIYASLKAELEREGRAHWLEDEMAVLETPETYDLHPDDAWTRMKMRVRKPSELAVLMKVTAWREREARNRDVPRGRILKDDAIYEIAQQQPRDAEALGKLRTVPRGWERSASGAAIIAAVNEALAIPKEELPKIAKPYQPNEGTQSAVELLKVLLKLTAEREGVAAKIIANTDDLEKIASEGEKADVAAMHGWRKELFGDRALKLIDGQLVIKFVNRKIEAVELEAPAVEPEASESSEA</sequence>
<dbReference type="RefSeq" id="WP_354555544.1">
    <property type="nucleotide sequence ID" value="NZ_JBEPMB010000001.1"/>
</dbReference>
<comment type="function">
    <text evidence="6">Exonuclease involved in the 3' processing of various precursor tRNAs. Initiates hydrolysis at the 3'-terminus of an RNA molecule and releases 5'-mononucleotides.</text>
</comment>
<evidence type="ECO:0000259" key="7">
    <source>
        <dbReference type="PROSITE" id="PS50967"/>
    </source>
</evidence>
<dbReference type="PANTHER" id="PTHR47649">
    <property type="entry name" value="RIBONUCLEASE D"/>
    <property type="match status" value="1"/>
</dbReference>
<dbReference type="InterPro" id="IPR044876">
    <property type="entry name" value="HRDC_dom_sf"/>
</dbReference>
<evidence type="ECO:0000256" key="6">
    <source>
        <dbReference type="HAMAP-Rule" id="MF_01899"/>
    </source>
</evidence>
<comment type="cofactor">
    <cofactor evidence="6">
        <name>a divalent metal cation</name>
        <dbReference type="ChEBI" id="CHEBI:60240"/>
    </cofactor>
</comment>
<dbReference type="EC" id="3.1.13.5" evidence="6"/>
<dbReference type="InterPro" id="IPR012337">
    <property type="entry name" value="RNaseH-like_sf"/>
</dbReference>
<evidence type="ECO:0000256" key="1">
    <source>
        <dbReference type="ARBA" id="ARBA00022490"/>
    </source>
</evidence>
<reference evidence="8 9" key="1">
    <citation type="submission" date="2024-06" db="EMBL/GenBank/DDBJ databases">
        <title>Genomic Encyclopedia of Type Strains, Phase IV (KMG-IV): sequencing the most valuable type-strain genomes for metagenomic binning, comparative biology and taxonomic classification.</title>
        <authorList>
            <person name="Goeker M."/>
        </authorList>
    </citation>
    <scope>NUCLEOTIDE SEQUENCE [LARGE SCALE GENOMIC DNA]</scope>
    <source>
        <strain evidence="8 9">DSM 29780</strain>
    </source>
</reference>
<evidence type="ECO:0000313" key="9">
    <source>
        <dbReference type="Proteomes" id="UP001549047"/>
    </source>
</evidence>
<dbReference type="SUPFAM" id="SSF53098">
    <property type="entry name" value="Ribonuclease H-like"/>
    <property type="match status" value="1"/>
</dbReference>
<dbReference type="InterPro" id="IPR010997">
    <property type="entry name" value="HRDC-like_sf"/>
</dbReference>
<keyword evidence="4 6" id="KW-0378">Hydrolase</keyword>
<dbReference type="PROSITE" id="PS50967">
    <property type="entry name" value="HRDC"/>
    <property type="match status" value="1"/>
</dbReference>
<dbReference type="EMBL" id="JBEPMB010000001">
    <property type="protein sequence ID" value="MET3613046.1"/>
    <property type="molecule type" value="Genomic_DNA"/>
</dbReference>
<comment type="catalytic activity">
    <reaction evidence="6">
        <text>Exonucleolytic cleavage that removes extra residues from the 3'-terminus of tRNA to produce 5'-mononucleotides.</text>
        <dbReference type="EC" id="3.1.13.5"/>
    </reaction>
</comment>
<dbReference type="CDD" id="cd06142">
    <property type="entry name" value="RNaseD_exo"/>
    <property type="match status" value="1"/>
</dbReference>
<dbReference type="Gene3D" id="3.30.420.10">
    <property type="entry name" value="Ribonuclease H-like superfamily/Ribonuclease H"/>
    <property type="match status" value="1"/>
</dbReference>
<dbReference type="PANTHER" id="PTHR47649:SF1">
    <property type="entry name" value="RIBONUCLEASE D"/>
    <property type="match status" value="1"/>
</dbReference>
<dbReference type="Gene3D" id="1.10.150.80">
    <property type="entry name" value="HRDC domain"/>
    <property type="match status" value="1"/>
</dbReference>
<evidence type="ECO:0000256" key="4">
    <source>
        <dbReference type="ARBA" id="ARBA00022801"/>
    </source>
</evidence>
<dbReference type="InterPro" id="IPR002121">
    <property type="entry name" value="HRDC_dom"/>
</dbReference>
<evidence type="ECO:0000256" key="5">
    <source>
        <dbReference type="ARBA" id="ARBA00022839"/>
    </source>
</evidence>
<organism evidence="8 9">
    <name type="scientific">Rhizobium aquaticum</name>
    <dbReference type="NCBI Taxonomy" id="1549636"/>
    <lineage>
        <taxon>Bacteria</taxon>
        <taxon>Pseudomonadati</taxon>
        <taxon>Pseudomonadota</taxon>
        <taxon>Alphaproteobacteria</taxon>
        <taxon>Hyphomicrobiales</taxon>
        <taxon>Rhizobiaceae</taxon>
        <taxon>Rhizobium/Agrobacterium group</taxon>
        <taxon>Rhizobium</taxon>
    </lineage>
</organism>
<gene>
    <name evidence="6" type="primary">rnd</name>
    <name evidence="8" type="ORF">ABID16_001351</name>
</gene>
<dbReference type="SMART" id="SM00474">
    <property type="entry name" value="35EXOc"/>
    <property type="match status" value="1"/>
</dbReference>
<comment type="subcellular location">
    <subcellularLocation>
        <location evidence="6">Cytoplasm</location>
    </subcellularLocation>
</comment>
<proteinExistence type="inferred from homology"/>
<dbReference type="HAMAP" id="MF_01899">
    <property type="entry name" value="RNase_D"/>
    <property type="match status" value="1"/>
</dbReference>
<dbReference type="NCBIfam" id="TIGR01388">
    <property type="entry name" value="rnd"/>
    <property type="match status" value="1"/>
</dbReference>
<comment type="similarity">
    <text evidence="6">Belongs to the RNase D family.</text>
</comment>
<accession>A0ABV2IY74</accession>
<keyword evidence="5 6" id="KW-0269">Exonuclease</keyword>
<dbReference type="GO" id="GO:0033890">
    <property type="term" value="F:ribonuclease D activity"/>
    <property type="evidence" value="ECO:0007669"/>
    <property type="project" value="UniProtKB-EC"/>
</dbReference>
<keyword evidence="2 6" id="KW-0819">tRNA processing</keyword>
<dbReference type="Pfam" id="PF00570">
    <property type="entry name" value="HRDC"/>
    <property type="match status" value="1"/>
</dbReference>
<dbReference type="Pfam" id="PF01612">
    <property type="entry name" value="DNA_pol_A_exo1"/>
    <property type="match status" value="1"/>
</dbReference>
<dbReference type="Proteomes" id="UP001549047">
    <property type="component" value="Unassembled WGS sequence"/>
</dbReference>